<dbReference type="InterPro" id="IPR006180">
    <property type="entry name" value="3-OHacyl-CoA_DH_CS"/>
</dbReference>
<name>A0AA37T5M0_9GAMM</name>
<organism evidence="16 17">
    <name type="scientific">Marinibactrum halimedae</name>
    <dbReference type="NCBI Taxonomy" id="1444977"/>
    <lineage>
        <taxon>Bacteria</taxon>
        <taxon>Pseudomonadati</taxon>
        <taxon>Pseudomonadota</taxon>
        <taxon>Gammaproteobacteria</taxon>
        <taxon>Cellvibrionales</taxon>
        <taxon>Cellvibrionaceae</taxon>
        <taxon>Marinibactrum</taxon>
    </lineage>
</organism>
<dbReference type="CDD" id="cd06558">
    <property type="entry name" value="crotonase-like"/>
    <property type="match status" value="1"/>
</dbReference>
<reference evidence="16 17" key="1">
    <citation type="journal article" date="2014" name="Int. J. Syst. Evol. Microbiol.">
        <title>Complete genome sequence of Corynebacterium casei LMG S-19264T (=DSM 44701T), isolated from a smear-ripened cheese.</title>
        <authorList>
            <consortium name="US DOE Joint Genome Institute (JGI-PGF)"/>
            <person name="Walter F."/>
            <person name="Albersmeier A."/>
            <person name="Kalinowski J."/>
            <person name="Ruckert C."/>
        </authorList>
    </citation>
    <scope>NUCLEOTIDE SEQUENCE [LARGE SCALE GENOMIC DNA]</scope>
    <source>
        <strain evidence="16 17">NBRC 110095</strain>
    </source>
</reference>
<dbReference type="EMBL" id="BSPD01000077">
    <property type="protein sequence ID" value="GLS27405.1"/>
    <property type="molecule type" value="Genomic_DNA"/>
</dbReference>
<evidence type="ECO:0000256" key="13">
    <source>
        <dbReference type="ARBA" id="ARBA00049556"/>
    </source>
</evidence>
<evidence type="ECO:0000256" key="2">
    <source>
        <dbReference type="ARBA" id="ARBA00007005"/>
    </source>
</evidence>
<keyword evidence="5" id="KW-0276">Fatty acid metabolism</keyword>
<evidence type="ECO:0000313" key="17">
    <source>
        <dbReference type="Proteomes" id="UP001156870"/>
    </source>
</evidence>
<dbReference type="InterPro" id="IPR029045">
    <property type="entry name" value="ClpP/crotonase-like_dom_sf"/>
</dbReference>
<dbReference type="GO" id="GO:0070403">
    <property type="term" value="F:NAD+ binding"/>
    <property type="evidence" value="ECO:0007669"/>
    <property type="project" value="InterPro"/>
</dbReference>
<evidence type="ECO:0000256" key="6">
    <source>
        <dbReference type="ARBA" id="ARBA00022963"/>
    </source>
</evidence>
<dbReference type="InterPro" id="IPR006176">
    <property type="entry name" value="3-OHacyl-CoA_DH_NAD-bd"/>
</dbReference>
<dbReference type="InterPro" id="IPR012799">
    <property type="entry name" value="FadB"/>
</dbReference>
<keyword evidence="10" id="KW-0413">Isomerase</keyword>
<keyword evidence="11" id="KW-0456">Lyase</keyword>
<dbReference type="GO" id="GO:0008692">
    <property type="term" value="F:3-hydroxybutyryl-CoA epimerase activity"/>
    <property type="evidence" value="ECO:0007669"/>
    <property type="project" value="InterPro"/>
</dbReference>
<protein>
    <recommendedName>
        <fullName evidence="4">enoyl-CoA hydratase</fullName>
        <ecNumber evidence="4">4.2.1.17</ecNumber>
    </recommendedName>
</protein>
<dbReference type="PROSITE" id="PS00067">
    <property type="entry name" value="3HCDH"/>
    <property type="match status" value="1"/>
</dbReference>
<dbReference type="GO" id="GO:0004165">
    <property type="term" value="F:delta(3)-delta(2)-enoyl-CoA isomerase activity"/>
    <property type="evidence" value="ECO:0007669"/>
    <property type="project" value="InterPro"/>
</dbReference>
<evidence type="ECO:0000256" key="11">
    <source>
        <dbReference type="ARBA" id="ARBA00023239"/>
    </source>
</evidence>
<dbReference type="Pfam" id="PF00378">
    <property type="entry name" value="ECH_1"/>
    <property type="match status" value="1"/>
</dbReference>
<dbReference type="GO" id="GO:0016509">
    <property type="term" value="F:long-chain (3S)-3-hydroxyacyl-CoA dehydrogenase (NAD+) activity"/>
    <property type="evidence" value="ECO:0007669"/>
    <property type="project" value="TreeGrafter"/>
</dbReference>
<comment type="catalytic activity">
    <reaction evidence="13">
        <text>a (3S)-3-hydroxyacyl-CoA + NAD(+) = a 3-oxoacyl-CoA + NADH + H(+)</text>
        <dbReference type="Rhea" id="RHEA:22432"/>
        <dbReference type="ChEBI" id="CHEBI:15378"/>
        <dbReference type="ChEBI" id="CHEBI:57318"/>
        <dbReference type="ChEBI" id="CHEBI:57540"/>
        <dbReference type="ChEBI" id="CHEBI:57945"/>
        <dbReference type="ChEBI" id="CHEBI:90726"/>
        <dbReference type="EC" id="1.1.1.35"/>
    </reaction>
</comment>
<evidence type="ECO:0000256" key="1">
    <source>
        <dbReference type="ARBA" id="ARBA00005005"/>
    </source>
</evidence>
<feature type="domain" description="3-hydroxyacyl-CoA dehydrogenase C-terminal" evidence="14">
    <location>
        <begin position="498"/>
        <end position="593"/>
    </location>
</feature>
<comment type="similarity">
    <text evidence="3">In the N-terminal section; belongs to the enoyl-CoA hydratase/isomerase family.</text>
</comment>
<evidence type="ECO:0000256" key="3">
    <source>
        <dbReference type="ARBA" id="ARBA00008750"/>
    </source>
</evidence>
<dbReference type="Proteomes" id="UP001156870">
    <property type="component" value="Unassembled WGS sequence"/>
</dbReference>
<comment type="similarity">
    <text evidence="2">In the central section; belongs to the 3-hydroxyacyl-CoA dehydrogenase family.</text>
</comment>
<evidence type="ECO:0000256" key="9">
    <source>
        <dbReference type="ARBA" id="ARBA00023098"/>
    </source>
</evidence>
<dbReference type="PANTHER" id="PTHR43612">
    <property type="entry name" value="TRIFUNCTIONAL ENZYME SUBUNIT ALPHA"/>
    <property type="match status" value="1"/>
</dbReference>
<accession>A0AA37T5M0</accession>
<comment type="caution">
    <text evidence="16">The sequence shown here is derived from an EMBL/GenBank/DDBJ whole genome shotgun (WGS) entry which is preliminary data.</text>
</comment>
<feature type="domain" description="3-hydroxyacyl-CoA dehydrogenase NAD binding" evidence="15">
    <location>
        <begin position="318"/>
        <end position="496"/>
    </location>
</feature>
<dbReference type="AlphaFoldDB" id="A0AA37T5M0"/>
<evidence type="ECO:0000259" key="14">
    <source>
        <dbReference type="Pfam" id="PF00725"/>
    </source>
</evidence>
<dbReference type="GO" id="GO:0006635">
    <property type="term" value="P:fatty acid beta-oxidation"/>
    <property type="evidence" value="ECO:0007669"/>
    <property type="project" value="UniProtKB-ARBA"/>
</dbReference>
<evidence type="ECO:0000259" key="15">
    <source>
        <dbReference type="Pfam" id="PF02737"/>
    </source>
</evidence>
<keyword evidence="12" id="KW-0511">Multifunctional enzyme</keyword>
<dbReference type="InterPro" id="IPR006108">
    <property type="entry name" value="3HC_DH_C"/>
</dbReference>
<dbReference type="RefSeq" id="WP_232595518.1">
    <property type="nucleotide sequence ID" value="NZ_BSPD01000077.1"/>
</dbReference>
<dbReference type="GO" id="GO:0036125">
    <property type="term" value="C:fatty acid beta-oxidation multienzyme complex"/>
    <property type="evidence" value="ECO:0007669"/>
    <property type="project" value="InterPro"/>
</dbReference>
<dbReference type="Pfam" id="PF00725">
    <property type="entry name" value="3HCDH"/>
    <property type="match status" value="2"/>
</dbReference>
<evidence type="ECO:0000256" key="5">
    <source>
        <dbReference type="ARBA" id="ARBA00022832"/>
    </source>
</evidence>
<keyword evidence="6" id="KW-0442">Lipid degradation</keyword>
<dbReference type="PANTHER" id="PTHR43612:SF3">
    <property type="entry name" value="TRIFUNCTIONAL ENZYME SUBUNIT ALPHA, MITOCHONDRIAL"/>
    <property type="match status" value="1"/>
</dbReference>
<dbReference type="InterPro" id="IPR008927">
    <property type="entry name" value="6-PGluconate_DH-like_C_sf"/>
</dbReference>
<keyword evidence="17" id="KW-1185">Reference proteome</keyword>
<proteinExistence type="inferred from homology"/>
<dbReference type="NCBIfam" id="TIGR02437">
    <property type="entry name" value="FadB"/>
    <property type="match status" value="1"/>
</dbReference>
<feature type="domain" description="3-hydroxyacyl-CoA dehydrogenase C-terminal" evidence="14">
    <location>
        <begin position="628"/>
        <end position="689"/>
    </location>
</feature>
<dbReference type="SUPFAM" id="SSF51735">
    <property type="entry name" value="NAD(P)-binding Rossmann-fold domains"/>
    <property type="match status" value="1"/>
</dbReference>
<dbReference type="Gene3D" id="3.40.50.720">
    <property type="entry name" value="NAD(P)-binding Rossmann-like Domain"/>
    <property type="match status" value="1"/>
</dbReference>
<dbReference type="InterPro" id="IPR001753">
    <property type="entry name" value="Enoyl-CoA_hydra/iso"/>
</dbReference>
<evidence type="ECO:0000256" key="8">
    <source>
        <dbReference type="ARBA" id="ARBA00023027"/>
    </source>
</evidence>
<evidence type="ECO:0000313" key="16">
    <source>
        <dbReference type="EMBL" id="GLS27405.1"/>
    </source>
</evidence>
<evidence type="ECO:0000256" key="10">
    <source>
        <dbReference type="ARBA" id="ARBA00023235"/>
    </source>
</evidence>
<keyword evidence="8" id="KW-0520">NAD</keyword>
<dbReference type="InterPro" id="IPR036291">
    <property type="entry name" value="NAD(P)-bd_dom_sf"/>
</dbReference>
<sequence>MIYSGNSIKVTLLDNGVAELQFDLQGESVNKFNQATLEELREVGQTLSKSSDVKGLLVTSAKDCFIVGADITEFGAGFSRSEEEIAKSVEDVNTNIFNVIEDLPFPSATAINGVALGGGLEMALCTDYRVLAEGVKIGLPEVKLGIMPGFGGTVRLPRIIGADNAIEWIAAGKEARTEEALKVGAVDAVVSADKVREAALDLVNKAIAGDFDWQARREEKKGPLKLNDTEALMVFETSKAYIAGQAGKHYPAPVTAVKSMQKAAKESRDEALKSEAYGFVKLAKTDVSRHLINLFLSDQALMKKAKTVSSDASAVEQAAVLGAGIMGGGIAYQSAYKGTPIIMKDINQAGIDLGLNEASKLLSKLQSRGRISAEKMANILNSITPSLSYGDFDKVDLVVEAVVENPKVKHAVLSEAEDKISEDTILTSNTSTISIDHLAEPLKRPENFLGMHFFNPVHKMPLVEVIRGAKTSDEAVAKTVNYALAMGKKPVVVRDCPGFLVNRILFPYMGAFMQLLRDGADFVKVDKIMENFGWPMGPAYLCDVVGIDTGVHGADVMAEGFPDRMGYDYKSANHVMFENNRLGQKNGKGYYKYELDKKGKPKKKTDPDAVELLKPVVAEPKDFSEEEIVDRLMVAFCLEAVRCLEEGIADSATDVDMALIYGLGFPPFRGGPMRYIDDMGVAEFVAKADKYAELGNLFKATDKLREMAANGERFYA</sequence>
<keyword evidence="7" id="KW-0560">Oxidoreductase</keyword>
<keyword evidence="9" id="KW-0443">Lipid metabolism</keyword>
<dbReference type="FunFam" id="3.40.50.720:FF:000009">
    <property type="entry name" value="Fatty oxidation complex, alpha subunit"/>
    <property type="match status" value="1"/>
</dbReference>
<evidence type="ECO:0000256" key="4">
    <source>
        <dbReference type="ARBA" id="ARBA00012076"/>
    </source>
</evidence>
<comment type="pathway">
    <text evidence="1">Lipid metabolism; fatty acid beta-oxidation.</text>
</comment>
<dbReference type="Gene3D" id="1.10.1040.50">
    <property type="match status" value="1"/>
</dbReference>
<dbReference type="EC" id="4.2.1.17" evidence="4"/>
<dbReference type="Gene3D" id="3.90.226.10">
    <property type="entry name" value="2-enoyl-CoA Hydratase, Chain A, domain 1"/>
    <property type="match status" value="1"/>
</dbReference>
<dbReference type="Pfam" id="PF02737">
    <property type="entry name" value="3HCDH_N"/>
    <property type="match status" value="1"/>
</dbReference>
<dbReference type="SUPFAM" id="SSF48179">
    <property type="entry name" value="6-phosphogluconate dehydrogenase C-terminal domain-like"/>
    <property type="match status" value="2"/>
</dbReference>
<dbReference type="GO" id="GO:0004300">
    <property type="term" value="F:enoyl-CoA hydratase activity"/>
    <property type="evidence" value="ECO:0007669"/>
    <property type="project" value="UniProtKB-EC"/>
</dbReference>
<dbReference type="SUPFAM" id="SSF52096">
    <property type="entry name" value="ClpP/crotonase"/>
    <property type="match status" value="1"/>
</dbReference>
<gene>
    <name evidence="16" type="primary">fadB_2</name>
    <name evidence="16" type="ORF">GCM10007877_31240</name>
</gene>
<dbReference type="NCBIfam" id="NF008727">
    <property type="entry name" value="PRK11730.1"/>
    <property type="match status" value="1"/>
</dbReference>
<evidence type="ECO:0000256" key="12">
    <source>
        <dbReference type="ARBA" id="ARBA00023268"/>
    </source>
</evidence>
<dbReference type="InterPro" id="IPR050136">
    <property type="entry name" value="FA_oxidation_alpha_subunit"/>
</dbReference>
<evidence type="ECO:0000256" key="7">
    <source>
        <dbReference type="ARBA" id="ARBA00023002"/>
    </source>
</evidence>